<organism evidence="1 2">
    <name type="scientific">Cupriavidus taiwanensis</name>
    <dbReference type="NCBI Taxonomy" id="164546"/>
    <lineage>
        <taxon>Bacteria</taxon>
        <taxon>Pseudomonadati</taxon>
        <taxon>Pseudomonadota</taxon>
        <taxon>Betaproteobacteria</taxon>
        <taxon>Burkholderiales</taxon>
        <taxon>Burkholderiaceae</taxon>
        <taxon>Cupriavidus</taxon>
    </lineage>
</organism>
<proteinExistence type="predicted"/>
<reference evidence="2" key="1">
    <citation type="submission" date="2018-01" db="EMBL/GenBank/DDBJ databases">
        <authorList>
            <person name="Gaut B.S."/>
            <person name="Morton B.R."/>
            <person name="Clegg M.T."/>
            <person name="Duvall M.R."/>
        </authorList>
    </citation>
    <scope>NUCLEOTIDE SEQUENCE [LARGE SCALE GENOMIC DNA]</scope>
</reference>
<gene>
    <name evidence="1" type="ORF">CBM2613_U30030</name>
</gene>
<dbReference type="EMBL" id="OFTH01000054">
    <property type="protein sequence ID" value="SOZ75374.1"/>
    <property type="molecule type" value="Genomic_DNA"/>
</dbReference>
<sequence length="302" mass="34175">MRRRTQLPIRKCHRGDCAPPRRLHWRDPAVSSTGRNRGRRDHRRYIRSSWLFPNQVITGAFGAPARVALAFAQGLNVLDLDRFAKRPTARSRMRPDTVSQLSQRPMFCAGRGRPMLDGSSQVIRDRDRQVRVERGHHDGLCGRQSHVAVCPRASPGQGDRLSANTQHFKLQPDLLAKAADRFEVHLEVDRWHPEPARANHTVVPIRQQGVDPAFDQVVKHHEVLGGNTIPAGSHSEKWILCWRLKVCGAVMIFNSCKGFGVRSRQRVAHQGFLQLLARPASPDQELVATYVSAHPLQRPQIF</sequence>
<evidence type="ECO:0000313" key="2">
    <source>
        <dbReference type="Proteomes" id="UP000256952"/>
    </source>
</evidence>
<comment type="caution">
    <text evidence="1">The sequence shown here is derived from an EMBL/GenBank/DDBJ whole genome shotgun (WGS) entry which is preliminary data.</text>
</comment>
<protein>
    <submittedName>
        <fullName evidence="1">Uncharacterized protein</fullName>
    </submittedName>
</protein>
<evidence type="ECO:0000313" key="1">
    <source>
        <dbReference type="EMBL" id="SOZ75374.1"/>
    </source>
</evidence>
<name>A0A375EG24_9BURK</name>
<dbReference type="Proteomes" id="UP000256952">
    <property type="component" value="Unassembled WGS sequence"/>
</dbReference>
<dbReference type="AlphaFoldDB" id="A0A375EG24"/>
<accession>A0A375EG24</accession>